<gene>
    <name evidence="5" type="ORF">FB566_2589</name>
</gene>
<dbReference type="Proteomes" id="UP000317043">
    <property type="component" value="Unassembled WGS sequence"/>
</dbReference>
<dbReference type="Pfam" id="PF00561">
    <property type="entry name" value="Abhydrolase_1"/>
    <property type="match status" value="1"/>
</dbReference>
<dbReference type="PANTHER" id="PTHR43798:SF5">
    <property type="entry name" value="MONOACYLGLYCEROL LIPASE ABHD6"/>
    <property type="match status" value="1"/>
</dbReference>
<dbReference type="GO" id="GO:0016020">
    <property type="term" value="C:membrane"/>
    <property type="evidence" value="ECO:0007669"/>
    <property type="project" value="TreeGrafter"/>
</dbReference>
<dbReference type="PANTHER" id="PTHR43798">
    <property type="entry name" value="MONOACYLGLYCEROL LIPASE"/>
    <property type="match status" value="1"/>
</dbReference>
<reference evidence="5 6" key="1">
    <citation type="submission" date="2019-06" db="EMBL/GenBank/DDBJ databases">
        <title>Sequencing the genomes of 1000 actinobacteria strains.</title>
        <authorList>
            <person name="Klenk H.-P."/>
        </authorList>
    </citation>
    <scope>NUCLEOTIDE SEQUENCE [LARGE SCALE GENOMIC DNA]</scope>
    <source>
        <strain evidence="5 6">DSM 45928</strain>
    </source>
</reference>
<proteinExistence type="inferred from homology"/>
<organism evidence="5 6">
    <name type="scientific">Stackebrandtia endophytica</name>
    <dbReference type="NCBI Taxonomy" id="1496996"/>
    <lineage>
        <taxon>Bacteria</taxon>
        <taxon>Bacillati</taxon>
        <taxon>Actinomycetota</taxon>
        <taxon>Actinomycetes</taxon>
        <taxon>Glycomycetales</taxon>
        <taxon>Glycomycetaceae</taxon>
        <taxon>Stackebrandtia</taxon>
    </lineage>
</organism>
<dbReference type="GO" id="GO:0046464">
    <property type="term" value="P:acylglycerol catabolic process"/>
    <property type="evidence" value="ECO:0007669"/>
    <property type="project" value="TreeGrafter"/>
</dbReference>
<name>A0A543AWT9_9ACTN</name>
<keyword evidence="6" id="KW-1185">Reference proteome</keyword>
<dbReference type="PRINTS" id="PR00111">
    <property type="entry name" value="ABHYDROLASE"/>
</dbReference>
<dbReference type="GO" id="GO:0004177">
    <property type="term" value="F:aminopeptidase activity"/>
    <property type="evidence" value="ECO:0007669"/>
    <property type="project" value="UniProtKB-EC"/>
</dbReference>
<dbReference type="InterPro" id="IPR002410">
    <property type="entry name" value="Peptidase_S33"/>
</dbReference>
<evidence type="ECO:0000256" key="1">
    <source>
        <dbReference type="ARBA" id="ARBA00010088"/>
    </source>
</evidence>
<feature type="region of interest" description="Disordered" evidence="3">
    <location>
        <begin position="247"/>
        <end position="302"/>
    </location>
</feature>
<protein>
    <submittedName>
        <fullName evidence="5">Pimeloyl-ACP methyl ester carboxylesterase</fullName>
    </submittedName>
</protein>
<feature type="compositionally biased region" description="Basic and acidic residues" evidence="3">
    <location>
        <begin position="338"/>
        <end position="354"/>
    </location>
</feature>
<evidence type="ECO:0000313" key="5">
    <source>
        <dbReference type="EMBL" id="TQL77045.1"/>
    </source>
</evidence>
<feature type="compositionally biased region" description="Basic and acidic residues" evidence="3">
    <location>
        <begin position="370"/>
        <end position="380"/>
    </location>
</feature>
<comment type="caution">
    <text evidence="5">The sequence shown here is derived from an EMBL/GenBank/DDBJ whole genome shotgun (WGS) entry which is preliminary data.</text>
</comment>
<evidence type="ECO:0000259" key="4">
    <source>
        <dbReference type="Pfam" id="PF00561"/>
    </source>
</evidence>
<dbReference type="InterPro" id="IPR029058">
    <property type="entry name" value="AB_hydrolase_fold"/>
</dbReference>
<keyword evidence="2" id="KW-0378">Hydrolase</keyword>
<dbReference type="InParanoid" id="A0A543AWT9"/>
<feature type="region of interest" description="Disordered" evidence="3">
    <location>
        <begin position="334"/>
        <end position="419"/>
    </location>
</feature>
<evidence type="ECO:0000256" key="2">
    <source>
        <dbReference type="ARBA" id="ARBA00022801"/>
    </source>
</evidence>
<comment type="similarity">
    <text evidence="1">Belongs to the peptidase S33 family.</text>
</comment>
<feature type="domain" description="AB hydrolase-1" evidence="4">
    <location>
        <begin position="27"/>
        <end position="244"/>
    </location>
</feature>
<dbReference type="InterPro" id="IPR050266">
    <property type="entry name" value="AB_hydrolase_sf"/>
</dbReference>
<feature type="compositionally biased region" description="Basic residues" evidence="3">
    <location>
        <begin position="278"/>
        <end position="292"/>
    </location>
</feature>
<evidence type="ECO:0000256" key="3">
    <source>
        <dbReference type="SAM" id="MobiDB-lite"/>
    </source>
</evidence>
<dbReference type="FunCoup" id="A0A543AWT9">
    <property type="interactions" value="10"/>
</dbReference>
<dbReference type="GO" id="GO:0006508">
    <property type="term" value="P:proteolysis"/>
    <property type="evidence" value="ECO:0007669"/>
    <property type="project" value="InterPro"/>
</dbReference>
<accession>A0A543AWT9</accession>
<evidence type="ECO:0000313" key="6">
    <source>
        <dbReference type="Proteomes" id="UP000317043"/>
    </source>
</evidence>
<dbReference type="GO" id="GO:0047372">
    <property type="term" value="F:monoacylglycerol lipase activity"/>
    <property type="evidence" value="ECO:0007669"/>
    <property type="project" value="TreeGrafter"/>
</dbReference>
<dbReference type="SUPFAM" id="SSF53474">
    <property type="entry name" value="alpha/beta-Hydrolases"/>
    <property type="match status" value="1"/>
</dbReference>
<feature type="compositionally biased region" description="Basic residues" evidence="3">
    <location>
        <begin position="398"/>
        <end position="410"/>
    </location>
</feature>
<dbReference type="Gene3D" id="3.40.50.1820">
    <property type="entry name" value="alpha/beta hydrolase"/>
    <property type="match status" value="1"/>
</dbReference>
<sequence>MNRTEMVPVGDVSLCVHRLGIGLGGRPLVVLHGGPSWDHSYLLPGLEPLAANREVIAFDQRGCGRSSRDLPITAYQPEHIVADTARLLAALRIDKVDLLGFSTGGQVAQLFVQAHPKKVGRLVLASTTAYRDFGQHLQGWPEYRRRVATIPPTPSGLNDLEWTEHDAAANAVTAIWDLARLPEYRRVLDQVRFSGDWLAPWQQGLLHPWRPEDPEQVLREWGHPVLILHGEHDMGFPVQVAHRLAPCGSQQSTGDHRKRRSHGSVRTSRHLVATSGRVPRRRIGRTGNRRSYRPPPGPSSSTLAVTRRLARGWGKFRWSSGPNLHSFRHLAAVQPPDHGVEGRPGRAHSQHAEELLSEEPPLRKPVAKLETPRCEHREDELSAVIQQPSVDVGGSTRRPLRAHGRGRTRRVHDSMSPGR</sequence>
<dbReference type="InterPro" id="IPR000073">
    <property type="entry name" value="AB_hydrolase_1"/>
</dbReference>
<dbReference type="EMBL" id="VFOW01000001">
    <property type="protein sequence ID" value="TQL77045.1"/>
    <property type="molecule type" value="Genomic_DNA"/>
</dbReference>
<feature type="compositionally biased region" description="Basic residues" evidence="3">
    <location>
        <begin position="256"/>
        <end position="269"/>
    </location>
</feature>
<dbReference type="AlphaFoldDB" id="A0A543AWT9"/>
<dbReference type="PRINTS" id="PR00793">
    <property type="entry name" value="PROAMNOPTASE"/>
</dbReference>